<dbReference type="OrthoDB" id="3226250at2759"/>
<reference evidence="2" key="1">
    <citation type="submission" date="2022-07" db="EMBL/GenBank/DDBJ databases">
        <title>The genome of Lyophyllum shimeji provides insight into the initial evolution of ectomycorrhizal fungal genome.</title>
        <authorList>
            <person name="Kobayashi Y."/>
            <person name="Shibata T."/>
            <person name="Hirakawa H."/>
            <person name="Shigenobu S."/>
            <person name="Nishiyama T."/>
            <person name="Yamada A."/>
            <person name="Hasebe M."/>
            <person name="Kawaguchi M."/>
        </authorList>
    </citation>
    <scope>NUCLEOTIDE SEQUENCE</scope>
    <source>
        <strain evidence="2">AT787</strain>
    </source>
</reference>
<accession>A0A9P3PHE5</accession>
<evidence type="ECO:0000313" key="2">
    <source>
        <dbReference type="EMBL" id="GLB36142.1"/>
    </source>
</evidence>
<feature type="compositionally biased region" description="Basic and acidic residues" evidence="1">
    <location>
        <begin position="471"/>
        <end position="491"/>
    </location>
</feature>
<evidence type="ECO:0000313" key="3">
    <source>
        <dbReference type="Proteomes" id="UP001063166"/>
    </source>
</evidence>
<dbReference type="Proteomes" id="UP001063166">
    <property type="component" value="Unassembled WGS sequence"/>
</dbReference>
<evidence type="ECO:0000256" key="1">
    <source>
        <dbReference type="SAM" id="MobiDB-lite"/>
    </source>
</evidence>
<feature type="region of interest" description="Disordered" evidence="1">
    <location>
        <begin position="470"/>
        <end position="491"/>
    </location>
</feature>
<feature type="region of interest" description="Disordered" evidence="1">
    <location>
        <begin position="331"/>
        <end position="351"/>
    </location>
</feature>
<name>A0A9P3PHE5_LYOSH</name>
<comment type="caution">
    <text evidence="2">The sequence shown here is derived from an EMBL/GenBank/DDBJ whole genome shotgun (WGS) entry which is preliminary data.</text>
</comment>
<organism evidence="2 3">
    <name type="scientific">Lyophyllum shimeji</name>
    <name type="common">Hon-shimeji</name>
    <name type="synonym">Tricholoma shimeji</name>
    <dbReference type="NCBI Taxonomy" id="47721"/>
    <lineage>
        <taxon>Eukaryota</taxon>
        <taxon>Fungi</taxon>
        <taxon>Dikarya</taxon>
        <taxon>Basidiomycota</taxon>
        <taxon>Agaricomycotina</taxon>
        <taxon>Agaricomycetes</taxon>
        <taxon>Agaricomycetidae</taxon>
        <taxon>Agaricales</taxon>
        <taxon>Tricholomatineae</taxon>
        <taxon>Lyophyllaceae</taxon>
        <taxon>Lyophyllum</taxon>
    </lineage>
</organism>
<gene>
    <name evidence="2" type="ORF">LshimejAT787_0304300</name>
</gene>
<protein>
    <submittedName>
        <fullName evidence="2">Uncharacterized protein</fullName>
    </submittedName>
</protein>
<proteinExistence type="predicted"/>
<dbReference type="EMBL" id="BRPK01000003">
    <property type="protein sequence ID" value="GLB36142.1"/>
    <property type="molecule type" value="Genomic_DNA"/>
</dbReference>
<keyword evidence="3" id="KW-1185">Reference proteome</keyword>
<sequence>MGDILKLLKDPFGPYPEEDILSDDVRRLPLKSFYMESGGAPIGFDETEFVTTPPSTSRIALEPTEFYGLLKIESLNWLSPQGKEWLQLDLQERDLELNPQRTASRLTLSSIYGERRNEGSRLLVQIYGVKAQSARFMTHPTPKNLIIYSRRRRMYNILSLDVGTFQKSRNFLERYRLWALIEKITKTNPTIRREQRTIDHLVESYLMQLRSPDHRQRQNFFKIPTDAEARRPRKRFLRHVSRAELRGFFAAHADWLLAQHLASSSNQVKILDVAKLISFCSKVQRARQHARQRNVAWGFPYGDAPPVGLFDLWRFGGDRAFWSKKIENARKPKLKNSQPPKMPSPMASMNSRRQAEYRYDSDFSEASTSAYSDPISEGDALAGASIPAFYLQRPVIPAGRFEWQCPGCSYTIDFLALTDENTKVLSPVDAQHLRRRTWKSLRDEDVETLFFAMVDDHYAVHRSARQLPHMPRRERTRSPHVKVEEADFVTR</sequence>
<dbReference type="AlphaFoldDB" id="A0A9P3PHE5"/>